<feature type="non-terminal residue" evidence="1">
    <location>
        <position position="126"/>
    </location>
</feature>
<name>A0A0C9RWP9_AMBAM</name>
<proteinExistence type="evidence at transcript level"/>
<organism evidence="1">
    <name type="scientific">Amblyomma americanum</name>
    <name type="common">Lone star tick</name>
    <dbReference type="NCBI Taxonomy" id="6943"/>
    <lineage>
        <taxon>Eukaryota</taxon>
        <taxon>Metazoa</taxon>
        <taxon>Ecdysozoa</taxon>
        <taxon>Arthropoda</taxon>
        <taxon>Chelicerata</taxon>
        <taxon>Arachnida</taxon>
        <taxon>Acari</taxon>
        <taxon>Parasitiformes</taxon>
        <taxon>Ixodida</taxon>
        <taxon>Ixodoidea</taxon>
        <taxon>Ixodidae</taxon>
        <taxon>Amblyomminae</taxon>
        <taxon>Amblyomma</taxon>
    </lineage>
</organism>
<sequence length="126" mass="13844">MLSRRVRRARVSVPASLVVLTGCAGRFEFVKLFVKLRFTGAGYAIKASVTLGTGEQSEKKKTACCSYRCSVVVLLYHAARDIRCASVCVCVHGVPIEKIAFWAVAFSSRSLLSVYFCQDVSLPPNY</sequence>
<accession>A0A0C9RWP9</accession>
<dbReference type="EMBL" id="GBZX01000729">
    <property type="protein sequence ID" value="JAG92011.1"/>
    <property type="molecule type" value="mRNA"/>
</dbReference>
<evidence type="ECO:0000313" key="1">
    <source>
        <dbReference type="EMBL" id="JAG92011.1"/>
    </source>
</evidence>
<reference evidence="1" key="1">
    <citation type="journal article" date="2015" name="PLoS ONE">
        <title>An Insight into the Sialome of the Lone Star Tick, Amblyomma americanum, with a Glimpse on Its Time Dependent Gene Expression.</title>
        <authorList>
            <person name="Karim S."/>
            <person name="Ribeiro J.M."/>
        </authorList>
    </citation>
    <scope>NUCLEOTIDE SEQUENCE</scope>
    <source>
        <tissue evidence="1">Salivary gland</tissue>
    </source>
</reference>
<protein>
    <submittedName>
        <fullName evidence="1">Putative secreted protein</fullName>
    </submittedName>
</protein>
<dbReference type="PROSITE" id="PS51257">
    <property type="entry name" value="PROKAR_LIPOPROTEIN"/>
    <property type="match status" value="1"/>
</dbReference>
<dbReference type="AlphaFoldDB" id="A0A0C9RWP9"/>